<dbReference type="CDD" id="cd04186">
    <property type="entry name" value="GT_2_like_c"/>
    <property type="match status" value="1"/>
</dbReference>
<feature type="non-terminal residue" evidence="2">
    <location>
        <position position="1"/>
    </location>
</feature>
<organism evidence="2 3">
    <name type="scientific">Vibrio splendidus 12E03</name>
    <dbReference type="NCBI Taxonomy" id="1191305"/>
    <lineage>
        <taxon>Bacteria</taxon>
        <taxon>Pseudomonadati</taxon>
        <taxon>Pseudomonadota</taxon>
        <taxon>Gammaproteobacteria</taxon>
        <taxon>Vibrionales</taxon>
        <taxon>Vibrionaceae</taxon>
        <taxon>Vibrio</taxon>
    </lineage>
</organism>
<dbReference type="OrthoDB" id="9179784at2"/>
<evidence type="ECO:0000313" key="3">
    <source>
        <dbReference type="Proteomes" id="UP000094802"/>
    </source>
</evidence>
<dbReference type="SUPFAM" id="SSF53448">
    <property type="entry name" value="Nucleotide-diphospho-sugar transferases"/>
    <property type="match status" value="2"/>
</dbReference>
<dbReference type="Gene3D" id="3.90.550.10">
    <property type="entry name" value="Spore Coat Polysaccharide Biosynthesis Protein SpsA, Chain A"/>
    <property type="match status" value="2"/>
</dbReference>
<feature type="domain" description="Glycosyltransferase 2-like" evidence="1">
    <location>
        <begin position="409"/>
        <end position="532"/>
    </location>
</feature>
<reference evidence="2 3" key="1">
    <citation type="journal article" date="2012" name="Science">
        <title>Ecological populations of bacteria act as socially cohesive units of antibiotic production and resistance.</title>
        <authorList>
            <person name="Cordero O.X."/>
            <person name="Wildschutte H."/>
            <person name="Kirkup B."/>
            <person name="Proehl S."/>
            <person name="Ngo L."/>
            <person name="Hussain F."/>
            <person name="Le Roux F."/>
            <person name="Mincer T."/>
            <person name="Polz M.F."/>
        </authorList>
    </citation>
    <scope>NUCLEOTIDE SEQUENCE [LARGE SCALE GENOMIC DNA]</scope>
    <source>
        <strain evidence="2 3">12E03</strain>
    </source>
</reference>
<dbReference type="InterPro" id="IPR029044">
    <property type="entry name" value="Nucleotide-diphossugar_trans"/>
</dbReference>
<dbReference type="CDD" id="cd04184">
    <property type="entry name" value="GT2_RfbC_Mx_like"/>
    <property type="match status" value="1"/>
</dbReference>
<evidence type="ECO:0000259" key="1">
    <source>
        <dbReference type="Pfam" id="PF00535"/>
    </source>
</evidence>
<sequence length="687" mass="78217">EQAEAKAEQAQQNEAHLSANNAHLNEVILTLRTSTSWRLTAPLRAMSYLARGDRQALKKALFYRMPLIERLCLPDGGGFKGRLKRASLLLMKEGPKPLIKKVASLNQATINSQSSYTQWLSHHEEKEHQDALLVSQSMSSIVGPLISIVMPTYNTDEKYLRLCIDSVLRQSYLNWELCIADDASTNGRVKEILDEYKNKDPRIKVNYRKENGHISAASNSALELVSGDWVALLDHDDELHQHALIHVVDAINSKENIQFIYSDEDKIDEQGHREDPHFKSDWNLDLLYSQNYVSHLGVYKADIVKRIGGFRIGYEGSQDFDLLLRYSREIDQKNIVHIPKVLYHWRMVEGSTALASGEKSYTTEAGVKALEDHFKVLNVDVTVERGMADNIYKVNWPSLKVDGTEPLISLIIPTYNGYQITKQAIDSILEKTTYLNYEILLIDNNSDDPTALKYFEEIDKNEKVSVLRYPFPFNYSAINNFAAKHAKGEVLGLINNDIEVINSDWLTEMVSHAIRDDVGCVGAKLYYPNNTIQHAGVILGLGGVACHSHKDFPRDHPGYFRRLQSVQNYSAVTAACLLVKKSIFNQVDGLNELDLTVAFNDVDFCLKVKSAGYRNLWTPYAELYHHESISRGAEDNPEKITRFNKEIDYMVTHWKTDEIFDFAYNSNLTISKEDFSLAWPARFKNNK</sequence>
<protein>
    <recommendedName>
        <fullName evidence="1">Glycosyltransferase 2-like domain-containing protein</fullName>
    </recommendedName>
</protein>
<proteinExistence type="predicted"/>
<evidence type="ECO:0000313" key="2">
    <source>
        <dbReference type="EMBL" id="OEF94083.1"/>
    </source>
</evidence>
<accession>A0A1E5FV91</accession>
<dbReference type="EMBL" id="AJZD02000078">
    <property type="protein sequence ID" value="OEF94083.1"/>
    <property type="molecule type" value="Genomic_DNA"/>
</dbReference>
<dbReference type="InterPro" id="IPR001173">
    <property type="entry name" value="Glyco_trans_2-like"/>
</dbReference>
<dbReference type="Pfam" id="PF00535">
    <property type="entry name" value="Glycos_transf_2"/>
    <property type="match status" value="2"/>
</dbReference>
<dbReference type="AlphaFoldDB" id="A0A1E5FV91"/>
<comment type="caution">
    <text evidence="2">The sequence shown here is derived from an EMBL/GenBank/DDBJ whole genome shotgun (WGS) entry which is preliminary data.</text>
</comment>
<gene>
    <name evidence="2" type="ORF">A142_18495</name>
</gene>
<dbReference type="Proteomes" id="UP000094802">
    <property type="component" value="Unassembled WGS sequence"/>
</dbReference>
<feature type="domain" description="Glycosyltransferase 2-like" evidence="1">
    <location>
        <begin position="147"/>
        <end position="306"/>
    </location>
</feature>
<dbReference type="PANTHER" id="PTHR43179:SF7">
    <property type="entry name" value="RHAMNOSYLTRANSFERASE WBBL"/>
    <property type="match status" value="1"/>
</dbReference>
<name>A0A1E5FV91_VIBSP</name>
<dbReference type="GO" id="GO:0016757">
    <property type="term" value="F:glycosyltransferase activity"/>
    <property type="evidence" value="ECO:0007669"/>
    <property type="project" value="UniProtKB-KW"/>
</dbReference>
<dbReference type="PANTHER" id="PTHR43179">
    <property type="entry name" value="RHAMNOSYLTRANSFERASE WBBL"/>
    <property type="match status" value="1"/>
</dbReference>
<dbReference type="RefSeq" id="WP_019821502.1">
    <property type="nucleotide sequence ID" value="NZ_AJZD02000078.1"/>
</dbReference>